<dbReference type="GO" id="GO:0000323">
    <property type="term" value="C:lytic vacuole"/>
    <property type="evidence" value="ECO:0000318"/>
    <property type="project" value="GO_Central"/>
</dbReference>
<dbReference type="PANTHER" id="PTHR15157:SF5">
    <property type="entry name" value="UV RADIATION RESISTANCE-ASSOCIATED GENE PROTEIN"/>
    <property type="match status" value="1"/>
</dbReference>
<dbReference type="AlphaFoldDB" id="A0A2R6WE33"/>
<feature type="region of interest" description="Disordered" evidence="3">
    <location>
        <begin position="257"/>
        <end position="278"/>
    </location>
</feature>
<dbReference type="GO" id="GO:0005768">
    <property type="term" value="C:endosome"/>
    <property type="evidence" value="ECO:0000318"/>
    <property type="project" value="GO_Central"/>
</dbReference>
<evidence type="ECO:0000313" key="4">
    <source>
        <dbReference type="EMBL" id="PTQ32116.1"/>
    </source>
</evidence>
<feature type="compositionally biased region" description="Low complexity" evidence="3">
    <location>
        <begin position="262"/>
        <end position="274"/>
    </location>
</feature>
<gene>
    <name evidence="4" type="ORF">MARPO_0103s0077</name>
</gene>
<accession>A0A2R6WE33</accession>
<evidence type="ECO:0000256" key="3">
    <source>
        <dbReference type="SAM" id="MobiDB-lite"/>
    </source>
</evidence>
<sequence>MARRSSVCGICEGVNLPAVCAACCNAGLNDKYKILKRVTQHRDDVKRRLEAQLADKREAESQRKWRIEHGERNAKLREQLRTSSNDLIKAKARGEEQKKRLDARTNALERASNELTRKHRDLLGKYYPDLICTKNLSYDTLNAELIQKRRLQVRQLCKILPTRRCTGDEREVRICNVSLPLDDDPTSVSHNDLSASLGYLVQLLNLTARYLSAPILHSAGFAASSSRVWQRASYWDTRPIHRGEEYPLFLPRENGAAEELGHSSSSSHSLGLSLTEGSRSANRDMDVDASLVRCSTSSSSSSKETHKDVQKGIKMLKRSVASVNVYGYNLLSMQVPSDLSTFESFAELLSILISKEPRARSSRGSQQPNGRFGLSEGHTSRLASCPSSMLEEVKPVSDILDPAPSSKGKVNNWNIGDFLDVGDSEHTEEGGRVSESVFDGWDLVEHPTLPPPPDSEDIEHWTRAMFYDATKKGHVYPPFDAVDPVGSSTGVDDFIVAMKFSGAKFFGHVLREQERKLGIYFTIVNRSRCFSKNRYETLNFLHEWQ</sequence>
<keyword evidence="1 2" id="KW-0175">Coiled coil</keyword>
<name>A0A2R6WE33_MARPO</name>
<dbReference type="OrthoDB" id="2019752at2759"/>
<evidence type="ECO:0000256" key="2">
    <source>
        <dbReference type="SAM" id="Coils"/>
    </source>
</evidence>
<dbReference type="GO" id="GO:0035493">
    <property type="term" value="P:SNARE complex assembly"/>
    <property type="evidence" value="ECO:0000318"/>
    <property type="project" value="GO_Central"/>
</dbReference>
<dbReference type="Pfam" id="PF10186">
    <property type="entry name" value="ATG14"/>
    <property type="match status" value="1"/>
</dbReference>
<organism evidence="4 5">
    <name type="scientific">Marchantia polymorpha</name>
    <name type="common">Common liverwort</name>
    <name type="synonym">Marchantia aquatica</name>
    <dbReference type="NCBI Taxonomy" id="3197"/>
    <lineage>
        <taxon>Eukaryota</taxon>
        <taxon>Viridiplantae</taxon>
        <taxon>Streptophyta</taxon>
        <taxon>Embryophyta</taxon>
        <taxon>Marchantiophyta</taxon>
        <taxon>Marchantiopsida</taxon>
        <taxon>Marchantiidae</taxon>
        <taxon>Marchantiales</taxon>
        <taxon>Marchantiaceae</taxon>
        <taxon>Marchantia</taxon>
    </lineage>
</organism>
<evidence type="ECO:0000256" key="1">
    <source>
        <dbReference type="ARBA" id="ARBA00023054"/>
    </source>
</evidence>
<protein>
    <submittedName>
        <fullName evidence="4">Uncharacterized protein</fullName>
    </submittedName>
</protein>
<dbReference type="GO" id="GO:0032991">
    <property type="term" value="C:protein-containing complex"/>
    <property type="evidence" value="ECO:0007669"/>
    <property type="project" value="UniProtKB-ARBA"/>
</dbReference>
<reference evidence="5" key="1">
    <citation type="journal article" date="2017" name="Cell">
        <title>Insights into land plant evolution garnered from the Marchantia polymorpha genome.</title>
        <authorList>
            <person name="Bowman J.L."/>
            <person name="Kohchi T."/>
            <person name="Yamato K.T."/>
            <person name="Jenkins J."/>
            <person name="Shu S."/>
            <person name="Ishizaki K."/>
            <person name="Yamaoka S."/>
            <person name="Nishihama R."/>
            <person name="Nakamura Y."/>
            <person name="Berger F."/>
            <person name="Adam C."/>
            <person name="Aki S.S."/>
            <person name="Althoff F."/>
            <person name="Araki T."/>
            <person name="Arteaga-Vazquez M.A."/>
            <person name="Balasubrmanian S."/>
            <person name="Barry K."/>
            <person name="Bauer D."/>
            <person name="Boehm C.R."/>
            <person name="Briginshaw L."/>
            <person name="Caballero-Perez J."/>
            <person name="Catarino B."/>
            <person name="Chen F."/>
            <person name="Chiyoda S."/>
            <person name="Chovatia M."/>
            <person name="Davies K.M."/>
            <person name="Delmans M."/>
            <person name="Demura T."/>
            <person name="Dierschke T."/>
            <person name="Dolan L."/>
            <person name="Dorantes-Acosta A.E."/>
            <person name="Eklund D.M."/>
            <person name="Florent S.N."/>
            <person name="Flores-Sandoval E."/>
            <person name="Fujiyama A."/>
            <person name="Fukuzawa H."/>
            <person name="Galik B."/>
            <person name="Grimanelli D."/>
            <person name="Grimwood J."/>
            <person name="Grossniklaus U."/>
            <person name="Hamada T."/>
            <person name="Haseloff J."/>
            <person name="Hetherington A.J."/>
            <person name="Higo A."/>
            <person name="Hirakawa Y."/>
            <person name="Hundley H.N."/>
            <person name="Ikeda Y."/>
            <person name="Inoue K."/>
            <person name="Inoue S.I."/>
            <person name="Ishida S."/>
            <person name="Jia Q."/>
            <person name="Kakita M."/>
            <person name="Kanazawa T."/>
            <person name="Kawai Y."/>
            <person name="Kawashima T."/>
            <person name="Kennedy M."/>
            <person name="Kinose K."/>
            <person name="Kinoshita T."/>
            <person name="Kohara Y."/>
            <person name="Koide E."/>
            <person name="Komatsu K."/>
            <person name="Kopischke S."/>
            <person name="Kubo M."/>
            <person name="Kyozuka J."/>
            <person name="Lagercrantz U."/>
            <person name="Lin S.S."/>
            <person name="Lindquist E."/>
            <person name="Lipzen A.M."/>
            <person name="Lu C.W."/>
            <person name="De Luna E."/>
            <person name="Martienssen R.A."/>
            <person name="Minamino N."/>
            <person name="Mizutani M."/>
            <person name="Mizutani M."/>
            <person name="Mochizuki N."/>
            <person name="Monte I."/>
            <person name="Mosher R."/>
            <person name="Nagasaki H."/>
            <person name="Nakagami H."/>
            <person name="Naramoto S."/>
            <person name="Nishitani K."/>
            <person name="Ohtani M."/>
            <person name="Okamoto T."/>
            <person name="Okumura M."/>
            <person name="Phillips J."/>
            <person name="Pollak B."/>
            <person name="Reinders A."/>
            <person name="Rovekamp M."/>
            <person name="Sano R."/>
            <person name="Sawa S."/>
            <person name="Schmid M.W."/>
            <person name="Shirakawa M."/>
            <person name="Solano R."/>
            <person name="Spunde A."/>
            <person name="Suetsugu N."/>
            <person name="Sugano S."/>
            <person name="Sugiyama A."/>
            <person name="Sun R."/>
            <person name="Suzuki Y."/>
            <person name="Takenaka M."/>
            <person name="Takezawa D."/>
            <person name="Tomogane H."/>
            <person name="Tsuzuki M."/>
            <person name="Ueda T."/>
            <person name="Umeda M."/>
            <person name="Ward J.M."/>
            <person name="Watanabe Y."/>
            <person name="Yazaki K."/>
            <person name="Yokoyama R."/>
            <person name="Yoshitake Y."/>
            <person name="Yotsui I."/>
            <person name="Zachgo S."/>
            <person name="Schmutz J."/>
        </authorList>
    </citation>
    <scope>NUCLEOTIDE SEQUENCE [LARGE SCALE GENOMIC DNA]</scope>
    <source>
        <strain evidence="5">Tak-1</strain>
    </source>
</reference>
<dbReference type="PANTHER" id="PTHR15157">
    <property type="entry name" value="UV RADIATION RESISTANCE-ASSOCIATED GENE PROTEIN"/>
    <property type="match status" value="1"/>
</dbReference>
<dbReference type="Proteomes" id="UP000244005">
    <property type="component" value="Unassembled WGS sequence"/>
</dbReference>
<dbReference type="GO" id="GO:0000149">
    <property type="term" value="F:SNARE binding"/>
    <property type="evidence" value="ECO:0000318"/>
    <property type="project" value="GO_Central"/>
</dbReference>
<dbReference type="EMBL" id="KZ772775">
    <property type="protein sequence ID" value="PTQ32116.1"/>
    <property type="molecule type" value="Genomic_DNA"/>
</dbReference>
<feature type="coiled-coil region" evidence="2">
    <location>
        <begin position="42"/>
        <end position="118"/>
    </location>
</feature>
<evidence type="ECO:0000313" key="5">
    <source>
        <dbReference type="Proteomes" id="UP000244005"/>
    </source>
</evidence>
<feature type="region of interest" description="Disordered" evidence="3">
    <location>
        <begin position="357"/>
        <end position="387"/>
    </location>
</feature>
<keyword evidence="5" id="KW-1185">Reference proteome</keyword>
<proteinExistence type="predicted"/>
<dbReference type="Gramene" id="Mp1g00090.1">
    <property type="protein sequence ID" value="Mp1g00090.1.cds"/>
    <property type="gene ID" value="Mp1g00090"/>
</dbReference>
<dbReference type="InterPro" id="IPR018791">
    <property type="entry name" value="UV_resistance/autophagy_Atg14"/>
</dbReference>